<protein>
    <submittedName>
        <fullName evidence="1">Uncharacterized protein</fullName>
    </submittedName>
</protein>
<geneLocation type="plasmid" evidence="1">
    <name>pE80</name>
</geneLocation>
<name>A0A1L2E034_ECOLX</name>
<gene>
    <name evidence="1" type="ORF">SA182</name>
</gene>
<dbReference type="AlphaFoldDB" id="A0A1L2E034"/>
<reference evidence="1" key="1">
    <citation type="submission" date="2015-12" db="EMBL/GenBank/DDBJ databases">
        <title>Complete Sequence of a N-F33:A-:B- Conjugative Plasmid Carrying oqxAB, fosA3 and blaCTX-M-55 from a Escherichia coli of Food Origin.</title>
        <authorList>
            <person name="Wong M."/>
            <person name="Chen S."/>
        </authorList>
    </citation>
    <scope>NUCLEOTIDE SEQUENCE</scope>
    <source>
        <strain evidence="1">E80</strain>
        <plasmid evidence="1">pE80</plasmid>
    </source>
</reference>
<evidence type="ECO:0000313" key="1">
    <source>
        <dbReference type="EMBL" id="ANI75942.1"/>
    </source>
</evidence>
<accession>A0A1L2E034</accession>
<dbReference type="EMBL" id="KU321583">
    <property type="protein sequence ID" value="ANI75942.1"/>
    <property type="molecule type" value="Genomic_DNA"/>
</dbReference>
<keyword evidence="1" id="KW-0614">Plasmid</keyword>
<organism evidence="1">
    <name type="scientific">Escherichia coli</name>
    <dbReference type="NCBI Taxonomy" id="562"/>
    <lineage>
        <taxon>Bacteria</taxon>
        <taxon>Pseudomonadati</taxon>
        <taxon>Pseudomonadota</taxon>
        <taxon>Gammaproteobacteria</taxon>
        <taxon>Enterobacterales</taxon>
        <taxon>Enterobacteriaceae</taxon>
        <taxon>Escherichia</taxon>
    </lineage>
</organism>
<proteinExistence type="predicted"/>
<dbReference type="RefSeq" id="WP_267313105.1">
    <property type="nucleotide sequence ID" value="NZ_MN101858.1"/>
</dbReference>
<sequence>MVTKNILTDINHVMTVYYLSSRNLPALTGGSFTGLMYRAFIQCQ</sequence>